<proteinExistence type="predicted"/>
<dbReference type="InterPro" id="IPR023974">
    <property type="entry name" value="HxsD"/>
</dbReference>
<dbReference type="Proteomes" id="UP001370348">
    <property type="component" value="Chromosome"/>
</dbReference>
<protein>
    <submittedName>
        <fullName evidence="1">His-Xaa-Ser system protein HxsD</fullName>
    </submittedName>
</protein>
<organism evidence="1 2">
    <name type="scientific">Pendulispora albinea</name>
    <dbReference type="NCBI Taxonomy" id="2741071"/>
    <lineage>
        <taxon>Bacteria</taxon>
        <taxon>Pseudomonadati</taxon>
        <taxon>Myxococcota</taxon>
        <taxon>Myxococcia</taxon>
        <taxon>Myxococcales</taxon>
        <taxon>Sorangiineae</taxon>
        <taxon>Pendulisporaceae</taxon>
        <taxon>Pendulispora</taxon>
    </lineage>
</organism>
<dbReference type="RefSeq" id="WP_394826103.1">
    <property type="nucleotide sequence ID" value="NZ_CP089984.1"/>
</dbReference>
<dbReference type="EMBL" id="CP089984">
    <property type="protein sequence ID" value="WXB16479.1"/>
    <property type="molecule type" value="Genomic_DNA"/>
</dbReference>
<evidence type="ECO:0000313" key="2">
    <source>
        <dbReference type="Proteomes" id="UP001370348"/>
    </source>
</evidence>
<gene>
    <name evidence="1" type="primary">hxsD</name>
    <name evidence="1" type="ORF">LZC94_04180</name>
</gene>
<reference evidence="1 2" key="1">
    <citation type="submission" date="2021-12" db="EMBL/GenBank/DDBJ databases">
        <title>Discovery of the Pendulisporaceae a myxobacterial family with distinct sporulation behavior and unique specialized metabolism.</title>
        <authorList>
            <person name="Garcia R."/>
            <person name="Popoff A."/>
            <person name="Bader C.D."/>
            <person name="Loehr J."/>
            <person name="Walesch S."/>
            <person name="Walt C."/>
            <person name="Boldt J."/>
            <person name="Bunk B."/>
            <person name="Haeckl F.J.F.P.J."/>
            <person name="Gunesch A.P."/>
            <person name="Birkelbach J."/>
            <person name="Nuebel U."/>
            <person name="Pietschmann T."/>
            <person name="Bach T."/>
            <person name="Mueller R."/>
        </authorList>
    </citation>
    <scope>NUCLEOTIDE SEQUENCE [LARGE SCALE GENOMIC DNA]</scope>
    <source>
        <strain evidence="1 2">MSr11954</strain>
    </source>
</reference>
<dbReference type="NCBIfam" id="TIGR03976">
    <property type="entry name" value="chp_LLNDYxLRE"/>
    <property type="match status" value="1"/>
</dbReference>
<evidence type="ECO:0000313" key="1">
    <source>
        <dbReference type="EMBL" id="WXB16479.1"/>
    </source>
</evidence>
<accession>A0ABZ2LZV9</accession>
<keyword evidence="2" id="KW-1185">Reference proteome</keyword>
<sequence>MADTFQWLDGSIQTTLDFRSYRLSAIKKAAYRFADRCTVILGAPAENGVDVTIAFKPGMSEPLAREVLRQLFQELLDQELREAIAEEIAPVRTLILAHAFSKTNLVRHD</sequence>
<name>A0ABZ2LZV9_9BACT</name>